<organism evidence="3 4">
    <name type="scientific">Paenibacillus urinalis</name>
    <dbReference type="NCBI Taxonomy" id="521520"/>
    <lineage>
        <taxon>Bacteria</taxon>
        <taxon>Bacillati</taxon>
        <taxon>Bacillota</taxon>
        <taxon>Bacilli</taxon>
        <taxon>Bacillales</taxon>
        <taxon>Paenibacillaceae</taxon>
        <taxon>Paenibacillus</taxon>
    </lineage>
</organism>
<evidence type="ECO:0000256" key="1">
    <source>
        <dbReference type="ARBA" id="ARBA00006739"/>
    </source>
</evidence>
<dbReference type="EMBL" id="CP118101">
    <property type="protein sequence ID" value="WDH81875.1"/>
    <property type="molecule type" value="Genomic_DNA"/>
</dbReference>
<dbReference type="PANTHER" id="PTHR22916">
    <property type="entry name" value="GLYCOSYLTRANSFERASE"/>
    <property type="match status" value="1"/>
</dbReference>
<reference evidence="3" key="1">
    <citation type="submission" date="2023-02" db="EMBL/GenBank/DDBJ databases">
        <title>Pathogen: clinical or host-associated sample.</title>
        <authorList>
            <person name="Hergert J."/>
            <person name="Casey R."/>
            <person name="Wagner J."/>
            <person name="Young E.L."/>
            <person name="Oakeson K.F."/>
        </authorList>
    </citation>
    <scope>NUCLEOTIDE SEQUENCE</scope>
    <source>
        <strain evidence="3">2022CK-00830</strain>
    </source>
</reference>
<feature type="domain" description="Glycosyltransferase 2-like" evidence="2">
    <location>
        <begin position="8"/>
        <end position="156"/>
    </location>
</feature>
<dbReference type="GO" id="GO:0016758">
    <property type="term" value="F:hexosyltransferase activity"/>
    <property type="evidence" value="ECO:0007669"/>
    <property type="project" value="UniProtKB-ARBA"/>
</dbReference>
<gene>
    <name evidence="3" type="ORF">PUW23_20630</name>
</gene>
<keyword evidence="3" id="KW-0328">Glycosyltransferase</keyword>
<proteinExistence type="inferred from homology"/>
<evidence type="ECO:0000259" key="2">
    <source>
        <dbReference type="Pfam" id="PF00535"/>
    </source>
</evidence>
<dbReference type="SUPFAM" id="SSF53448">
    <property type="entry name" value="Nucleotide-diphospho-sugar transferases"/>
    <property type="match status" value="1"/>
</dbReference>
<evidence type="ECO:0000313" key="3">
    <source>
        <dbReference type="EMBL" id="WDH81875.1"/>
    </source>
</evidence>
<dbReference type="InterPro" id="IPR001173">
    <property type="entry name" value="Glyco_trans_2-like"/>
</dbReference>
<comment type="similarity">
    <text evidence="1">Belongs to the glycosyltransferase 2 family.</text>
</comment>
<sequence length="235" mass="26845">MKDQPLVTIVIPFFNCPYIPHAIQSALEQTYSSTEVIVVDDGSTVHTDLIHPYMPYIYYLGKQNGGTATALNHGIRYATGEYVVWLSSDDIIYPEKVAAQVRMMQETGASISHTNFNFIDEHGNVLQYRAGTSPMTREEMLRMFLMGNPVNGCTVMFHKSIFQSVGLFDESLRYTHDYDLWNRVLLAGYSMPYIIEPLTAYRRHQGMGTLRHGDAISQEISMIKSKYQDRIRVQI</sequence>
<keyword evidence="3" id="KW-0808">Transferase</keyword>
<dbReference type="RefSeq" id="WP_205054937.1">
    <property type="nucleotide sequence ID" value="NZ_CP118101.1"/>
</dbReference>
<name>A0AAX3MWA1_9BACL</name>
<evidence type="ECO:0000313" key="4">
    <source>
        <dbReference type="Proteomes" id="UP001220962"/>
    </source>
</evidence>
<dbReference type="Gene3D" id="3.90.550.10">
    <property type="entry name" value="Spore Coat Polysaccharide Biosynthesis Protein SpsA, Chain A"/>
    <property type="match status" value="1"/>
</dbReference>
<dbReference type="EC" id="2.4.-.-" evidence="3"/>
<dbReference type="InterPro" id="IPR029044">
    <property type="entry name" value="Nucleotide-diphossugar_trans"/>
</dbReference>
<dbReference type="Proteomes" id="UP001220962">
    <property type="component" value="Chromosome"/>
</dbReference>
<dbReference type="Pfam" id="PF00535">
    <property type="entry name" value="Glycos_transf_2"/>
    <property type="match status" value="1"/>
</dbReference>
<accession>A0AAX3MWA1</accession>
<protein>
    <submittedName>
        <fullName evidence="3">Glycosyltransferase</fullName>
        <ecNumber evidence="3">2.4.-.-</ecNumber>
    </submittedName>
</protein>
<dbReference type="PANTHER" id="PTHR22916:SF3">
    <property type="entry name" value="UDP-GLCNAC:BETAGAL BETA-1,3-N-ACETYLGLUCOSAMINYLTRANSFERASE-LIKE PROTEIN 1"/>
    <property type="match status" value="1"/>
</dbReference>
<dbReference type="AlphaFoldDB" id="A0AAX3MWA1"/>